<dbReference type="InterPro" id="IPR027417">
    <property type="entry name" value="P-loop_NTPase"/>
</dbReference>
<feature type="binding site" evidence="8">
    <location>
        <begin position="56"/>
        <end position="60"/>
    </location>
    <ligand>
        <name>GTP</name>
        <dbReference type="ChEBI" id="CHEBI:37565"/>
        <label>1</label>
    </ligand>
</feature>
<dbReference type="Proteomes" id="UP000198723">
    <property type="component" value="Unassembled WGS sequence"/>
</dbReference>
<gene>
    <name evidence="8" type="primary">der</name>
    <name evidence="12" type="ORF">GA0061105_10290</name>
</gene>
<dbReference type="CDD" id="cd01895">
    <property type="entry name" value="EngA2"/>
    <property type="match status" value="1"/>
</dbReference>
<evidence type="ECO:0000256" key="2">
    <source>
        <dbReference type="ARBA" id="ARBA00020953"/>
    </source>
</evidence>
<dbReference type="Pfam" id="PF14714">
    <property type="entry name" value="KH_dom-like"/>
    <property type="match status" value="1"/>
</dbReference>
<dbReference type="FunFam" id="3.30.300.20:FF:000004">
    <property type="entry name" value="GTPase Der"/>
    <property type="match status" value="1"/>
</dbReference>
<dbReference type="Pfam" id="PF01926">
    <property type="entry name" value="MMR_HSR1"/>
    <property type="match status" value="2"/>
</dbReference>
<dbReference type="NCBIfam" id="TIGR03594">
    <property type="entry name" value="GTPase_EngA"/>
    <property type="match status" value="1"/>
</dbReference>
<dbReference type="GO" id="GO:0042254">
    <property type="term" value="P:ribosome biogenesis"/>
    <property type="evidence" value="ECO:0007669"/>
    <property type="project" value="UniProtKB-KW"/>
</dbReference>
<dbReference type="InterPro" id="IPR006073">
    <property type="entry name" value="GTP-bd"/>
</dbReference>
<name>A0A1C3XY07_9HYPH</name>
<evidence type="ECO:0000256" key="7">
    <source>
        <dbReference type="ARBA" id="ARBA00032345"/>
    </source>
</evidence>
<evidence type="ECO:0000256" key="4">
    <source>
        <dbReference type="ARBA" id="ARBA00022737"/>
    </source>
</evidence>
<comment type="similarity">
    <text evidence="1 8 9 10">Belongs to the TRAFAC class TrmE-Era-EngA-EngB-Septin-like GTPase superfamily. EngA (Der) GTPase family.</text>
</comment>
<feature type="binding site" evidence="8">
    <location>
        <begin position="321"/>
        <end position="324"/>
    </location>
    <ligand>
        <name>GTP</name>
        <dbReference type="ChEBI" id="CHEBI:37565"/>
        <label>2</label>
    </ligand>
</feature>
<dbReference type="HAMAP" id="MF_00195">
    <property type="entry name" value="GTPase_Der"/>
    <property type="match status" value="1"/>
</dbReference>
<dbReference type="InterPro" id="IPR031166">
    <property type="entry name" value="G_ENGA"/>
</dbReference>
<dbReference type="InterPro" id="IPR015946">
    <property type="entry name" value="KH_dom-like_a/b"/>
</dbReference>
<dbReference type="STRING" id="1138170.GA0061105_10290"/>
<organism evidence="12 13">
    <name type="scientific">Rhizobium aethiopicum</name>
    <dbReference type="NCBI Taxonomy" id="1138170"/>
    <lineage>
        <taxon>Bacteria</taxon>
        <taxon>Pseudomonadati</taxon>
        <taxon>Pseudomonadota</taxon>
        <taxon>Alphaproteobacteria</taxon>
        <taxon>Hyphomicrobiales</taxon>
        <taxon>Rhizobiaceae</taxon>
        <taxon>Rhizobium/Agrobacterium group</taxon>
        <taxon>Rhizobium</taxon>
    </lineage>
</organism>
<evidence type="ECO:0000256" key="9">
    <source>
        <dbReference type="PROSITE-ProRule" id="PRU01049"/>
    </source>
</evidence>
<feature type="binding site" evidence="8">
    <location>
        <begin position="9"/>
        <end position="16"/>
    </location>
    <ligand>
        <name>GTP</name>
        <dbReference type="ChEBI" id="CHEBI:37565"/>
        <label>1</label>
    </ligand>
</feature>
<evidence type="ECO:0000256" key="1">
    <source>
        <dbReference type="ARBA" id="ARBA00008279"/>
    </source>
</evidence>
<feature type="binding site" evidence="8">
    <location>
        <begin position="256"/>
        <end position="260"/>
    </location>
    <ligand>
        <name>GTP</name>
        <dbReference type="ChEBI" id="CHEBI:37565"/>
        <label>2</label>
    </ligand>
</feature>
<dbReference type="EMBL" id="FMAJ01000002">
    <property type="protein sequence ID" value="SCB57103.1"/>
    <property type="molecule type" value="Genomic_DNA"/>
</dbReference>
<accession>A0A1C3XY07</accession>
<dbReference type="PROSITE" id="PS51712">
    <property type="entry name" value="G_ENGA"/>
    <property type="match status" value="2"/>
</dbReference>
<feature type="binding site" evidence="8">
    <location>
        <begin position="119"/>
        <end position="122"/>
    </location>
    <ligand>
        <name>GTP</name>
        <dbReference type="ChEBI" id="CHEBI:37565"/>
        <label>1</label>
    </ligand>
</feature>
<evidence type="ECO:0000256" key="5">
    <source>
        <dbReference type="ARBA" id="ARBA00022741"/>
    </source>
</evidence>
<dbReference type="SUPFAM" id="SSF52540">
    <property type="entry name" value="P-loop containing nucleoside triphosphate hydrolases"/>
    <property type="match status" value="2"/>
</dbReference>
<keyword evidence="3 8" id="KW-0690">Ribosome biogenesis</keyword>
<dbReference type="AlphaFoldDB" id="A0A1C3XY07"/>
<keyword evidence="4 10" id="KW-0677">Repeat</keyword>
<evidence type="ECO:0000256" key="3">
    <source>
        <dbReference type="ARBA" id="ARBA00022517"/>
    </source>
</evidence>
<evidence type="ECO:0000256" key="8">
    <source>
        <dbReference type="HAMAP-Rule" id="MF_00195"/>
    </source>
</evidence>
<dbReference type="Gene3D" id="3.40.50.300">
    <property type="entry name" value="P-loop containing nucleotide triphosphate hydrolases"/>
    <property type="match status" value="2"/>
</dbReference>
<feature type="domain" description="EngA-type G" evidence="11">
    <location>
        <begin position="203"/>
        <end position="378"/>
    </location>
</feature>
<dbReference type="CDD" id="cd01894">
    <property type="entry name" value="EngA1"/>
    <property type="match status" value="1"/>
</dbReference>
<dbReference type="RefSeq" id="WP_092748446.1">
    <property type="nucleotide sequence ID" value="NZ_FMAJ01000002.1"/>
</dbReference>
<dbReference type="InterPro" id="IPR016484">
    <property type="entry name" value="GTPase_Der"/>
</dbReference>
<evidence type="ECO:0000256" key="6">
    <source>
        <dbReference type="ARBA" id="ARBA00023134"/>
    </source>
</evidence>
<evidence type="ECO:0000313" key="13">
    <source>
        <dbReference type="Proteomes" id="UP000198723"/>
    </source>
</evidence>
<keyword evidence="6 8" id="KW-0342">GTP-binding</keyword>
<keyword evidence="5 8" id="KW-0547">Nucleotide-binding</keyword>
<dbReference type="GO" id="GO:0005525">
    <property type="term" value="F:GTP binding"/>
    <property type="evidence" value="ECO:0007669"/>
    <property type="project" value="UniProtKB-UniRule"/>
</dbReference>
<reference evidence="12 13" key="1">
    <citation type="submission" date="2016-08" db="EMBL/GenBank/DDBJ databases">
        <authorList>
            <person name="Seilhamer J.J."/>
        </authorList>
    </citation>
    <scope>NUCLEOTIDE SEQUENCE [LARGE SCALE GENOMIC DNA]</scope>
    <source>
        <strain evidence="12 13">HBR26</strain>
    </source>
</reference>
<dbReference type="InterPro" id="IPR032859">
    <property type="entry name" value="KH_dom-like"/>
</dbReference>
<dbReference type="PANTHER" id="PTHR43834:SF6">
    <property type="entry name" value="GTPASE DER"/>
    <property type="match status" value="1"/>
</dbReference>
<evidence type="ECO:0000313" key="12">
    <source>
        <dbReference type="EMBL" id="SCB57103.1"/>
    </source>
</evidence>
<dbReference type="PIRSF" id="PIRSF006485">
    <property type="entry name" value="GTP-binding_EngA"/>
    <property type="match status" value="1"/>
</dbReference>
<dbReference type="Gene3D" id="3.30.300.20">
    <property type="match status" value="1"/>
</dbReference>
<dbReference type="FunFam" id="3.40.50.300:FF:000057">
    <property type="entry name" value="GTPase Der"/>
    <property type="match status" value="1"/>
</dbReference>
<proteinExistence type="inferred from homology"/>
<dbReference type="NCBIfam" id="TIGR00231">
    <property type="entry name" value="small_GTP"/>
    <property type="match status" value="2"/>
</dbReference>
<feature type="binding site" evidence="8">
    <location>
        <begin position="209"/>
        <end position="216"/>
    </location>
    <ligand>
        <name>GTP</name>
        <dbReference type="ChEBI" id="CHEBI:37565"/>
        <label>2</label>
    </ligand>
</feature>
<evidence type="ECO:0000256" key="10">
    <source>
        <dbReference type="RuleBase" id="RU004481"/>
    </source>
</evidence>
<comment type="function">
    <text evidence="8 10">GTPase that plays an essential role in the late steps of ribosome biogenesis.</text>
</comment>
<sequence>MSFTVAIVGRPNVGKSTLFNRLVGKKLALVDDTPGVTRDRRPGDARLMGLTFTIIDTAGLEEADEESLQGRMRAQTEAAIDEADLSLFVVDAKNGLTPVDTALAEMLRRRGKPVVLVANKSEARGSDSGFYDAYTLGLGEPTPISAEHGQGMLDLRDAIVEAIGKDRAYAKEDVAVTDVDIPHTADEGEDEDEEPAYDESKPLRVAIVGRPNAGKSTLINRFLGEDRLLTGPEAGITRDSISVEWDWRGRTIKMFDTAGMRRKARVTEKLEKLSVADALRAIRFAETVVIVFDATIPFEKQDLQIVDLVLREGRAAVLAFNKWDMIEDRQAVLADLREKTDRLLPQARGIRAVPISGQTGWGLDKLMQSIIDTDRVWNKRISTARLNRWLETQQIQHPPPAVSGRRIKLKYMTQVKARPPAFMISCTRSDALPESYTRYLINGLRNDFDMPSVPIRIHFRSPDNPYESKKRRT</sequence>
<protein>
    <recommendedName>
        <fullName evidence="2 8">GTPase Der</fullName>
    </recommendedName>
    <alternativeName>
        <fullName evidence="7 8">GTP-binding protein EngA</fullName>
    </alternativeName>
</protein>
<dbReference type="PRINTS" id="PR00326">
    <property type="entry name" value="GTP1OBG"/>
</dbReference>
<dbReference type="PANTHER" id="PTHR43834">
    <property type="entry name" value="GTPASE DER"/>
    <property type="match status" value="1"/>
</dbReference>
<evidence type="ECO:0000259" key="11">
    <source>
        <dbReference type="PROSITE" id="PS51712"/>
    </source>
</evidence>
<feature type="domain" description="EngA-type G" evidence="11">
    <location>
        <begin position="3"/>
        <end position="167"/>
    </location>
</feature>
<dbReference type="InterPro" id="IPR005225">
    <property type="entry name" value="Small_GTP-bd"/>
</dbReference>
<comment type="subunit">
    <text evidence="8">Associates with the 50S ribosomal subunit.</text>
</comment>